<dbReference type="PANTHER" id="PTHR30043:SF1">
    <property type="entry name" value="ABC TRANSPORT SYSTEM PERMEASE PROTEIN P69"/>
    <property type="match status" value="1"/>
</dbReference>
<dbReference type="OrthoDB" id="252910at2157"/>
<evidence type="ECO:0000256" key="2">
    <source>
        <dbReference type="ARBA" id="ARBA00022448"/>
    </source>
</evidence>
<keyword evidence="4 7" id="KW-0812">Transmembrane</keyword>
<keyword evidence="5 7" id="KW-1133">Transmembrane helix</keyword>
<dbReference type="InterPro" id="IPR035906">
    <property type="entry name" value="MetI-like_sf"/>
</dbReference>
<dbReference type="SUPFAM" id="SSF161098">
    <property type="entry name" value="MetI-like"/>
    <property type="match status" value="1"/>
</dbReference>
<sequence>MATEDSPRDDGRIREKLAQLDRASRNRQLLYLAGILVLLAVTAAGLWFVELTVGLLYRNLPGWTEFLGGFFPPDFVDLTSQTKERGIGGLDAIVQTILHPQWFVSSVLNAELGEASVLVSAAVLTVIMGFLGTVLGFPLALLLGILGSERVVPFPFNFVFRGIMSTIRAVPALIWALIFVPLTGFGPVTGVLAIGTDTIGNLGRLLTDELEEVEDGPIEAVGSTGASRPQTIIFGMLSQVYNGYVAWTLYVLEINTRIAIGLGVVGVGGIGQYIDAKISLGAFGTPSAYPQAAAGIIVVIAIVLTVEMLSSRIRSYMRPGENEGRGLLDIIRGLGDTQKWLGTENPKKD</sequence>
<keyword evidence="6 7" id="KW-0472">Membrane</keyword>
<feature type="transmembrane region" description="Helical" evidence="7">
    <location>
        <begin position="288"/>
        <end position="309"/>
    </location>
</feature>
<dbReference type="STRING" id="996166.SAMN05192554_10632"/>
<feature type="domain" description="ABC transmembrane type-1" evidence="8">
    <location>
        <begin position="122"/>
        <end position="310"/>
    </location>
</feature>
<feature type="transmembrane region" description="Helical" evidence="7">
    <location>
        <begin position="117"/>
        <end position="146"/>
    </location>
</feature>
<dbReference type="CDD" id="cd06261">
    <property type="entry name" value="TM_PBP2"/>
    <property type="match status" value="1"/>
</dbReference>
<evidence type="ECO:0000256" key="6">
    <source>
        <dbReference type="ARBA" id="ARBA00023136"/>
    </source>
</evidence>
<evidence type="ECO:0000256" key="5">
    <source>
        <dbReference type="ARBA" id="ARBA00022989"/>
    </source>
</evidence>
<proteinExistence type="predicted"/>
<dbReference type="Gene3D" id="1.10.3720.10">
    <property type="entry name" value="MetI-like"/>
    <property type="match status" value="1"/>
</dbReference>
<reference evidence="9 10" key="1">
    <citation type="submission" date="2016-10" db="EMBL/GenBank/DDBJ databases">
        <authorList>
            <person name="de Groot N.N."/>
        </authorList>
    </citation>
    <scope>NUCLEOTIDE SEQUENCE [LARGE SCALE GENOMIC DNA]</scope>
    <source>
        <strain evidence="10">EB21,IBRC-M 10013,KCTC 4048</strain>
    </source>
</reference>
<evidence type="ECO:0000256" key="7">
    <source>
        <dbReference type="SAM" id="Phobius"/>
    </source>
</evidence>
<evidence type="ECO:0000256" key="1">
    <source>
        <dbReference type="ARBA" id="ARBA00004651"/>
    </source>
</evidence>
<feature type="transmembrane region" description="Helical" evidence="7">
    <location>
        <begin position="259"/>
        <end position="276"/>
    </location>
</feature>
<evidence type="ECO:0000259" key="8">
    <source>
        <dbReference type="PROSITE" id="PS50928"/>
    </source>
</evidence>
<keyword evidence="3" id="KW-1003">Cell membrane</keyword>
<evidence type="ECO:0000256" key="3">
    <source>
        <dbReference type="ARBA" id="ARBA00022475"/>
    </source>
</evidence>
<protein>
    <submittedName>
        <fullName evidence="9">Phosphonate transport system permease protein</fullName>
    </submittedName>
</protein>
<gene>
    <name evidence="9" type="ORF">SAMN05192554_10632</name>
</gene>
<dbReference type="PROSITE" id="PS50928">
    <property type="entry name" value="ABC_TM1"/>
    <property type="match status" value="1"/>
</dbReference>
<evidence type="ECO:0000313" key="10">
    <source>
        <dbReference type="Proteomes" id="UP000199370"/>
    </source>
</evidence>
<dbReference type="GO" id="GO:0055085">
    <property type="term" value="P:transmembrane transport"/>
    <property type="evidence" value="ECO:0007669"/>
    <property type="project" value="InterPro"/>
</dbReference>
<dbReference type="Proteomes" id="UP000199370">
    <property type="component" value="Unassembled WGS sequence"/>
</dbReference>
<evidence type="ECO:0000313" key="9">
    <source>
        <dbReference type="EMBL" id="SDM69809.1"/>
    </source>
</evidence>
<feature type="transmembrane region" description="Helical" evidence="7">
    <location>
        <begin position="29"/>
        <end position="49"/>
    </location>
</feature>
<keyword evidence="2" id="KW-0813">Transport</keyword>
<evidence type="ECO:0000256" key="4">
    <source>
        <dbReference type="ARBA" id="ARBA00022692"/>
    </source>
</evidence>
<dbReference type="InterPro" id="IPR000515">
    <property type="entry name" value="MetI-like"/>
</dbReference>
<dbReference type="EMBL" id="FNIA01000006">
    <property type="protein sequence ID" value="SDM69809.1"/>
    <property type="molecule type" value="Genomic_DNA"/>
</dbReference>
<dbReference type="AlphaFoldDB" id="A0A1G9VCB6"/>
<dbReference type="GO" id="GO:0005886">
    <property type="term" value="C:plasma membrane"/>
    <property type="evidence" value="ECO:0007669"/>
    <property type="project" value="UniProtKB-SubCell"/>
</dbReference>
<accession>A0A1G9VCB6</accession>
<name>A0A1G9VCB6_9EURY</name>
<organism evidence="9 10">
    <name type="scientific">Haloarchaeobius iranensis</name>
    <dbReference type="NCBI Taxonomy" id="996166"/>
    <lineage>
        <taxon>Archaea</taxon>
        <taxon>Methanobacteriati</taxon>
        <taxon>Methanobacteriota</taxon>
        <taxon>Stenosarchaea group</taxon>
        <taxon>Halobacteria</taxon>
        <taxon>Halobacteriales</taxon>
        <taxon>Halorubellaceae</taxon>
        <taxon>Haloarchaeobius</taxon>
    </lineage>
</organism>
<feature type="transmembrane region" description="Helical" evidence="7">
    <location>
        <begin position="158"/>
        <end position="180"/>
    </location>
</feature>
<keyword evidence="10" id="KW-1185">Reference proteome</keyword>
<dbReference type="PANTHER" id="PTHR30043">
    <property type="entry name" value="PHOSPHONATES TRANSPORT SYSTEM PERMEASE PROTEIN"/>
    <property type="match status" value="1"/>
</dbReference>
<comment type="subcellular location">
    <subcellularLocation>
        <location evidence="1">Cell membrane</location>
        <topology evidence="1">Multi-pass membrane protein</topology>
    </subcellularLocation>
</comment>
<dbReference type="RefSeq" id="WP_089732239.1">
    <property type="nucleotide sequence ID" value="NZ_FNIA01000006.1"/>
</dbReference>
<feature type="transmembrane region" description="Helical" evidence="7">
    <location>
        <begin position="232"/>
        <end position="252"/>
    </location>
</feature>